<dbReference type="Proteomes" id="UP001044222">
    <property type="component" value="Chromosome 7"/>
</dbReference>
<proteinExistence type="predicted"/>
<comment type="caution">
    <text evidence="1">The sequence shown here is derived from an EMBL/GenBank/DDBJ whole genome shotgun (WGS) entry which is preliminary data.</text>
</comment>
<evidence type="ECO:0000313" key="2">
    <source>
        <dbReference type="Proteomes" id="UP001044222"/>
    </source>
</evidence>
<reference evidence="1" key="1">
    <citation type="submission" date="2021-01" db="EMBL/GenBank/DDBJ databases">
        <title>A chromosome-scale assembly of European eel, Anguilla anguilla.</title>
        <authorList>
            <person name="Henkel C."/>
            <person name="Jong-Raadsen S.A."/>
            <person name="Dufour S."/>
            <person name="Weltzien F.-A."/>
            <person name="Palstra A.P."/>
            <person name="Pelster B."/>
            <person name="Spaink H.P."/>
            <person name="Van Den Thillart G.E."/>
            <person name="Jansen H."/>
            <person name="Zahm M."/>
            <person name="Klopp C."/>
            <person name="Cedric C."/>
            <person name="Louis A."/>
            <person name="Berthelot C."/>
            <person name="Parey E."/>
            <person name="Roest Crollius H."/>
            <person name="Montfort J."/>
            <person name="Robinson-Rechavi M."/>
            <person name="Bucao C."/>
            <person name="Bouchez O."/>
            <person name="Gislard M."/>
            <person name="Lluch J."/>
            <person name="Milhes M."/>
            <person name="Lampietro C."/>
            <person name="Lopez Roques C."/>
            <person name="Donnadieu C."/>
            <person name="Braasch I."/>
            <person name="Desvignes T."/>
            <person name="Postlethwait J."/>
            <person name="Bobe J."/>
            <person name="Guiguen Y."/>
            <person name="Dirks R."/>
        </authorList>
    </citation>
    <scope>NUCLEOTIDE SEQUENCE</scope>
    <source>
        <strain evidence="1">Tag_6206</strain>
        <tissue evidence="1">Liver</tissue>
    </source>
</reference>
<dbReference type="AlphaFoldDB" id="A0A9D3MBJ0"/>
<evidence type="ECO:0000313" key="1">
    <source>
        <dbReference type="EMBL" id="KAG5845987.1"/>
    </source>
</evidence>
<protein>
    <submittedName>
        <fullName evidence="1">Uncharacterized protein</fullName>
    </submittedName>
</protein>
<keyword evidence="2" id="KW-1185">Reference proteome</keyword>
<dbReference type="EMBL" id="JAFIRN010000007">
    <property type="protein sequence ID" value="KAG5845987.1"/>
    <property type="molecule type" value="Genomic_DNA"/>
</dbReference>
<name>A0A9D3MBJ0_ANGAN</name>
<gene>
    <name evidence="1" type="ORF">ANANG_G00144970</name>
</gene>
<sequence length="102" mass="11950">MCIESMDVKRSREEVRPRACLRLKCTKWRRMKCLGNEREKLVKKWRVNRTTARKSCRHTRTLTHLTRSVCMGRSSSVLQTAVSLGCPSLRNRLCSCRRGLQI</sequence>
<accession>A0A9D3MBJ0</accession>
<organism evidence="1 2">
    <name type="scientific">Anguilla anguilla</name>
    <name type="common">European freshwater eel</name>
    <name type="synonym">Muraena anguilla</name>
    <dbReference type="NCBI Taxonomy" id="7936"/>
    <lineage>
        <taxon>Eukaryota</taxon>
        <taxon>Metazoa</taxon>
        <taxon>Chordata</taxon>
        <taxon>Craniata</taxon>
        <taxon>Vertebrata</taxon>
        <taxon>Euteleostomi</taxon>
        <taxon>Actinopterygii</taxon>
        <taxon>Neopterygii</taxon>
        <taxon>Teleostei</taxon>
        <taxon>Anguilliformes</taxon>
        <taxon>Anguillidae</taxon>
        <taxon>Anguilla</taxon>
    </lineage>
</organism>